<dbReference type="STRING" id="419479.SAMN04488563_0428"/>
<accession>A0A1H2GD59</accession>
<proteinExistence type="predicted"/>
<keyword evidence="1" id="KW-0732">Signal</keyword>
<evidence type="ECO:0000256" key="1">
    <source>
        <dbReference type="SAM" id="SignalP"/>
    </source>
</evidence>
<feature type="signal peptide" evidence="1">
    <location>
        <begin position="1"/>
        <end position="17"/>
    </location>
</feature>
<organism evidence="2 3">
    <name type="scientific">Jiangella alkaliphila</name>
    <dbReference type="NCBI Taxonomy" id="419479"/>
    <lineage>
        <taxon>Bacteria</taxon>
        <taxon>Bacillati</taxon>
        <taxon>Actinomycetota</taxon>
        <taxon>Actinomycetes</taxon>
        <taxon>Jiangellales</taxon>
        <taxon>Jiangellaceae</taxon>
        <taxon>Jiangella</taxon>
    </lineage>
</organism>
<evidence type="ECO:0008006" key="4">
    <source>
        <dbReference type="Google" id="ProtNLM"/>
    </source>
</evidence>
<dbReference type="Gene3D" id="3.90.1720.10">
    <property type="entry name" value="endopeptidase domain like (from Nostoc punctiforme)"/>
    <property type="match status" value="1"/>
</dbReference>
<dbReference type="AlphaFoldDB" id="A0A1H2GD59"/>
<evidence type="ECO:0000313" key="3">
    <source>
        <dbReference type="Proteomes" id="UP000182977"/>
    </source>
</evidence>
<reference evidence="3" key="1">
    <citation type="submission" date="2016-10" db="EMBL/GenBank/DDBJ databases">
        <authorList>
            <person name="Varghese N."/>
            <person name="Submissions S."/>
        </authorList>
    </citation>
    <scope>NUCLEOTIDE SEQUENCE [LARGE SCALE GENOMIC DNA]</scope>
    <source>
        <strain evidence="3">DSM 45079</strain>
    </source>
</reference>
<sequence>MRRLVASLLATVTAAVASPALVLFAPGAPTEGEWSCAEQFGDAQLAGLDADQSDHARIIVAEGAARDIEPFGIAVALATAAQESTLRNLAYGDRDSLGLFQQRAPWGSAAQRLDPRTATGYFYDGGSGGQPGLLDIDGWQSMSLAEAAQAVQRSAYPDAYAKWEDDAWGWLAEATGDGDPSACPPPDLGENDPPPVVPDLEALRERAQDFADASAADRPDPYYGETSYYRWCARLAARIHGHANSGYPTAAAQWEAYQRAGVAVADGSPPPPGALLFYDTDPSGHIAVYLGDGLIVSNDVLDDLTGRRGGVYIVDASELTDGAWQLPYLGWAAPQYAS</sequence>
<gene>
    <name evidence="2" type="ORF">SAMN04488563_0428</name>
</gene>
<dbReference type="Proteomes" id="UP000182977">
    <property type="component" value="Chromosome I"/>
</dbReference>
<protein>
    <recommendedName>
        <fullName evidence="4">NlpC/P60 family protein</fullName>
    </recommendedName>
</protein>
<feature type="chain" id="PRO_5038792699" description="NlpC/P60 family protein" evidence="1">
    <location>
        <begin position="18"/>
        <end position="338"/>
    </location>
</feature>
<dbReference type="RefSeq" id="WP_052762067.1">
    <property type="nucleotide sequence ID" value="NZ_KQ061219.1"/>
</dbReference>
<dbReference type="EMBL" id="LT629791">
    <property type="protein sequence ID" value="SDU17449.1"/>
    <property type="molecule type" value="Genomic_DNA"/>
</dbReference>
<dbReference type="OrthoDB" id="5496837at2"/>
<keyword evidence="3" id="KW-1185">Reference proteome</keyword>
<evidence type="ECO:0000313" key="2">
    <source>
        <dbReference type="EMBL" id="SDU17449.1"/>
    </source>
</evidence>
<name>A0A1H2GD59_9ACTN</name>